<dbReference type="Proteomes" id="UP000638263">
    <property type="component" value="Unassembled WGS sequence"/>
</dbReference>
<evidence type="ECO:0000259" key="8">
    <source>
        <dbReference type="PROSITE" id="PS51462"/>
    </source>
</evidence>
<dbReference type="InterPro" id="IPR015797">
    <property type="entry name" value="NUDIX_hydrolase-like_dom_sf"/>
</dbReference>
<protein>
    <recommendedName>
        <fullName evidence="8">Nudix hydrolase domain-containing protein</fullName>
    </recommendedName>
</protein>
<evidence type="ECO:0000256" key="1">
    <source>
        <dbReference type="ARBA" id="ARBA00001936"/>
    </source>
</evidence>
<comment type="caution">
    <text evidence="9">The sequence shown here is derived from an EMBL/GenBank/DDBJ whole genome shotgun (WGS) entry which is preliminary data.</text>
</comment>
<evidence type="ECO:0000256" key="3">
    <source>
        <dbReference type="ARBA" id="ARBA00022723"/>
    </source>
</evidence>
<reference evidence="9" key="2">
    <citation type="submission" date="2020-09" db="EMBL/GenBank/DDBJ databases">
        <authorList>
            <person name="Sun Q."/>
            <person name="Zhou Y."/>
        </authorList>
    </citation>
    <scope>NUCLEOTIDE SEQUENCE</scope>
    <source>
        <strain evidence="9">CGMCC 4.3508</strain>
    </source>
</reference>
<comment type="cofactor">
    <cofactor evidence="2">
        <name>Mg(2+)</name>
        <dbReference type="ChEBI" id="CHEBI:18420"/>
    </cofactor>
</comment>
<dbReference type="PROSITE" id="PS51462">
    <property type="entry name" value="NUDIX"/>
    <property type="match status" value="1"/>
</dbReference>
<reference evidence="9" key="1">
    <citation type="journal article" date="2014" name="Int. J. Syst. Evol. Microbiol.">
        <title>Complete genome sequence of Corynebacterium casei LMG S-19264T (=DSM 44701T), isolated from a smear-ripened cheese.</title>
        <authorList>
            <consortium name="US DOE Joint Genome Institute (JGI-PGF)"/>
            <person name="Walter F."/>
            <person name="Albersmeier A."/>
            <person name="Kalinowski J."/>
            <person name="Ruckert C."/>
        </authorList>
    </citation>
    <scope>NUCLEOTIDE SEQUENCE</scope>
    <source>
        <strain evidence="9">CGMCC 4.3508</strain>
    </source>
</reference>
<keyword evidence="3" id="KW-0479">Metal-binding</keyword>
<dbReference type="PANTHER" id="PTHR12318">
    <property type="entry name" value="TESTOSTERONE-REGULATED PROTEIN RP2"/>
    <property type="match status" value="1"/>
</dbReference>
<evidence type="ECO:0000313" key="9">
    <source>
        <dbReference type="EMBL" id="GGL38010.1"/>
    </source>
</evidence>
<accession>A0A917RVI0</accession>
<sequence length="294" mass="31888">MPDSDTGVPDAKDASTVMLVRDGASGPEVFLQRRAGAMEFAAGMTAFPGGRVDPVDAEVAIEWAGPVPRWWAERFGVSETRAKALVCAAVRETFEECGVLLAGPTAETVVADTTGYRRERERIEGRDLTLSEFLAEQRLVLRADLLRPWSRWITPTVEHRRYDTNFFVAVLPEGQLADGATTETDLVQWSTPAAALATWRAGENVLLPPTWSQLASLADYADTAQILAAEPRIDPIQPVFGEVDGRKLLQFPDNMRYFADLPDPSRLVGSKGMRDTDPSLLGGSGNAGDAAGGR</sequence>
<dbReference type="EMBL" id="BMMH01000021">
    <property type="protein sequence ID" value="GGL38010.1"/>
    <property type="molecule type" value="Genomic_DNA"/>
</dbReference>
<keyword evidence="10" id="KW-1185">Reference proteome</keyword>
<evidence type="ECO:0000256" key="4">
    <source>
        <dbReference type="ARBA" id="ARBA00022801"/>
    </source>
</evidence>
<evidence type="ECO:0000256" key="2">
    <source>
        <dbReference type="ARBA" id="ARBA00001946"/>
    </source>
</evidence>
<name>A0A917RVI0_9NOCA</name>
<evidence type="ECO:0000313" key="10">
    <source>
        <dbReference type="Proteomes" id="UP000638263"/>
    </source>
</evidence>
<dbReference type="GO" id="GO:0016818">
    <property type="term" value="F:hydrolase activity, acting on acid anhydrides, in phosphorus-containing anhydrides"/>
    <property type="evidence" value="ECO:0007669"/>
    <property type="project" value="InterPro"/>
</dbReference>
<evidence type="ECO:0000256" key="7">
    <source>
        <dbReference type="SAM" id="MobiDB-lite"/>
    </source>
</evidence>
<proteinExistence type="predicted"/>
<dbReference type="SUPFAM" id="SSF55811">
    <property type="entry name" value="Nudix"/>
    <property type="match status" value="1"/>
</dbReference>
<dbReference type="InterPro" id="IPR039121">
    <property type="entry name" value="NUDT19"/>
</dbReference>
<keyword evidence="5" id="KW-0460">Magnesium</keyword>
<evidence type="ECO:0000256" key="6">
    <source>
        <dbReference type="ARBA" id="ARBA00023211"/>
    </source>
</evidence>
<feature type="region of interest" description="Disordered" evidence="7">
    <location>
        <begin position="267"/>
        <end position="294"/>
    </location>
</feature>
<dbReference type="Gene3D" id="3.90.79.10">
    <property type="entry name" value="Nucleoside Triphosphate Pyrophosphohydrolase"/>
    <property type="match status" value="1"/>
</dbReference>
<dbReference type="PANTHER" id="PTHR12318:SF0">
    <property type="entry name" value="ACYL-COENZYME A DIPHOSPHATASE NUDT19"/>
    <property type="match status" value="1"/>
</dbReference>
<keyword evidence="6" id="KW-0464">Manganese</keyword>
<dbReference type="GO" id="GO:0046872">
    <property type="term" value="F:metal ion binding"/>
    <property type="evidence" value="ECO:0007669"/>
    <property type="project" value="UniProtKB-KW"/>
</dbReference>
<organism evidence="9 10">
    <name type="scientific">Nocardia jinanensis</name>
    <dbReference type="NCBI Taxonomy" id="382504"/>
    <lineage>
        <taxon>Bacteria</taxon>
        <taxon>Bacillati</taxon>
        <taxon>Actinomycetota</taxon>
        <taxon>Actinomycetes</taxon>
        <taxon>Mycobacteriales</taxon>
        <taxon>Nocardiaceae</taxon>
        <taxon>Nocardia</taxon>
    </lineage>
</organism>
<keyword evidence="4" id="KW-0378">Hydrolase</keyword>
<dbReference type="CDD" id="cd18870">
    <property type="entry name" value="NUDIX_AcylCoAdiphos_Nudt19"/>
    <property type="match status" value="1"/>
</dbReference>
<comment type="cofactor">
    <cofactor evidence="1">
        <name>Mn(2+)</name>
        <dbReference type="ChEBI" id="CHEBI:29035"/>
    </cofactor>
</comment>
<gene>
    <name evidence="9" type="ORF">GCM10011588_60820</name>
</gene>
<feature type="domain" description="Nudix hydrolase" evidence="8">
    <location>
        <begin position="10"/>
        <end position="220"/>
    </location>
</feature>
<feature type="compositionally biased region" description="Gly residues" evidence="7">
    <location>
        <begin position="282"/>
        <end position="294"/>
    </location>
</feature>
<evidence type="ECO:0000256" key="5">
    <source>
        <dbReference type="ARBA" id="ARBA00022842"/>
    </source>
</evidence>
<dbReference type="InterPro" id="IPR000086">
    <property type="entry name" value="NUDIX_hydrolase_dom"/>
</dbReference>
<dbReference type="AlphaFoldDB" id="A0A917RVI0"/>